<keyword evidence="2" id="KW-1185">Reference proteome</keyword>
<reference evidence="1" key="1">
    <citation type="journal article" date="2023" name="Plant J.">
        <title>Genome sequences and population genomics provide insights into the demographic history, inbreeding, and mutation load of two 'living fossil' tree species of Dipteronia.</title>
        <authorList>
            <person name="Feng Y."/>
            <person name="Comes H.P."/>
            <person name="Chen J."/>
            <person name="Zhu S."/>
            <person name="Lu R."/>
            <person name="Zhang X."/>
            <person name="Li P."/>
            <person name="Qiu J."/>
            <person name="Olsen K.M."/>
            <person name="Qiu Y."/>
        </authorList>
    </citation>
    <scope>NUCLEOTIDE SEQUENCE</scope>
    <source>
        <strain evidence="1">KIB01</strain>
    </source>
</reference>
<dbReference type="PANTHER" id="PTHR46153:SF20">
    <property type="entry name" value="ACYL CARRIER PROTEIN 2, CHLOROPLASTIC-RELATED"/>
    <property type="match status" value="1"/>
</dbReference>
<dbReference type="AlphaFoldDB" id="A0AAD9X9S3"/>
<evidence type="ECO:0000313" key="2">
    <source>
        <dbReference type="Proteomes" id="UP001280121"/>
    </source>
</evidence>
<name>A0AAD9X9S3_9ROSI</name>
<comment type="caution">
    <text evidence="1">The sequence shown here is derived from an EMBL/GenBank/DDBJ whole genome shotgun (WGS) entry which is preliminary data.</text>
</comment>
<dbReference type="InterPro" id="IPR036736">
    <property type="entry name" value="ACP-like_sf"/>
</dbReference>
<dbReference type="PANTHER" id="PTHR46153">
    <property type="entry name" value="ACYL CARRIER PROTEIN"/>
    <property type="match status" value="1"/>
</dbReference>
<dbReference type="GO" id="GO:0000036">
    <property type="term" value="F:acyl carrier activity"/>
    <property type="evidence" value="ECO:0007669"/>
    <property type="project" value="InterPro"/>
</dbReference>
<dbReference type="Proteomes" id="UP001280121">
    <property type="component" value="Unassembled WGS sequence"/>
</dbReference>
<dbReference type="SUPFAM" id="SSF47336">
    <property type="entry name" value="ACP-like"/>
    <property type="match status" value="1"/>
</dbReference>
<accession>A0AAD9X9S3</accession>
<proteinExistence type="predicted"/>
<protein>
    <recommendedName>
        <fullName evidence="3">Acyl carrier protein</fullName>
    </recommendedName>
</protein>
<dbReference type="EMBL" id="JANJYI010000003">
    <property type="protein sequence ID" value="KAK2655337.1"/>
    <property type="molecule type" value="Genomic_DNA"/>
</dbReference>
<evidence type="ECO:0000313" key="1">
    <source>
        <dbReference type="EMBL" id="KAK2655337.1"/>
    </source>
</evidence>
<evidence type="ECO:0008006" key="3">
    <source>
        <dbReference type="Google" id="ProtNLM"/>
    </source>
</evidence>
<dbReference type="InterPro" id="IPR044813">
    <property type="entry name" value="ACP_chloroplastic"/>
</dbReference>
<dbReference type="Gene3D" id="1.10.1200.10">
    <property type="entry name" value="ACP-like"/>
    <property type="match status" value="1"/>
</dbReference>
<sequence length="79" mass="8985">MKLSFSWYVTCINWLSSRDSNMIGVLTIRSSSWIFGLNTVEIVMGLKKEFGITVEEYSAQSIITVQDDADLIEKFKDNA</sequence>
<organism evidence="1 2">
    <name type="scientific">Dipteronia dyeriana</name>
    <dbReference type="NCBI Taxonomy" id="168575"/>
    <lineage>
        <taxon>Eukaryota</taxon>
        <taxon>Viridiplantae</taxon>
        <taxon>Streptophyta</taxon>
        <taxon>Embryophyta</taxon>
        <taxon>Tracheophyta</taxon>
        <taxon>Spermatophyta</taxon>
        <taxon>Magnoliopsida</taxon>
        <taxon>eudicotyledons</taxon>
        <taxon>Gunneridae</taxon>
        <taxon>Pentapetalae</taxon>
        <taxon>rosids</taxon>
        <taxon>malvids</taxon>
        <taxon>Sapindales</taxon>
        <taxon>Sapindaceae</taxon>
        <taxon>Hippocastanoideae</taxon>
        <taxon>Acereae</taxon>
        <taxon>Dipteronia</taxon>
    </lineage>
</organism>
<gene>
    <name evidence="1" type="ORF">Ddye_008389</name>
</gene>